<evidence type="ECO:0000313" key="2">
    <source>
        <dbReference type="EMBL" id="GAA0679185.1"/>
    </source>
</evidence>
<proteinExistence type="predicted"/>
<reference evidence="2 3" key="1">
    <citation type="journal article" date="2019" name="Int. J. Syst. Evol. Microbiol.">
        <title>The Global Catalogue of Microorganisms (GCM) 10K type strain sequencing project: providing services to taxonomists for standard genome sequencing and annotation.</title>
        <authorList>
            <consortium name="The Broad Institute Genomics Platform"/>
            <consortium name="The Broad Institute Genome Sequencing Center for Infectious Disease"/>
            <person name="Wu L."/>
            <person name="Ma J."/>
        </authorList>
    </citation>
    <scope>NUCLEOTIDE SEQUENCE [LARGE SCALE GENOMIC DNA]</scope>
    <source>
        <strain evidence="2 3">JCM 16328</strain>
    </source>
</reference>
<feature type="domain" description="DUF7344" evidence="1">
    <location>
        <begin position="16"/>
        <end position="94"/>
    </location>
</feature>
<dbReference type="Pfam" id="PF24035">
    <property type="entry name" value="DUF7344"/>
    <property type="match status" value="1"/>
</dbReference>
<dbReference type="InterPro" id="IPR055768">
    <property type="entry name" value="DUF7344"/>
</dbReference>
<accession>A0AAV3TDN6</accession>
<keyword evidence="3" id="KW-1185">Reference proteome</keyword>
<dbReference type="RefSeq" id="WP_343774830.1">
    <property type="nucleotide sequence ID" value="NZ_BAAADV010000007.1"/>
</dbReference>
<dbReference type="EMBL" id="BAAADV010000007">
    <property type="protein sequence ID" value="GAA0679185.1"/>
    <property type="molecule type" value="Genomic_DNA"/>
</dbReference>
<organism evidence="2 3">
    <name type="scientific">Natronoarchaeum mannanilyticum</name>
    <dbReference type="NCBI Taxonomy" id="926360"/>
    <lineage>
        <taxon>Archaea</taxon>
        <taxon>Methanobacteriati</taxon>
        <taxon>Methanobacteriota</taxon>
        <taxon>Stenosarchaea group</taxon>
        <taxon>Halobacteria</taxon>
        <taxon>Halobacteriales</taxon>
        <taxon>Natronoarchaeaceae</taxon>
    </lineage>
</organism>
<dbReference type="AlphaFoldDB" id="A0AAV3TDN6"/>
<name>A0AAV3TDN6_9EURY</name>
<gene>
    <name evidence="2" type="ORF">GCM10009020_29590</name>
</gene>
<evidence type="ECO:0000313" key="3">
    <source>
        <dbReference type="Proteomes" id="UP001500420"/>
    </source>
</evidence>
<dbReference type="Proteomes" id="UP001500420">
    <property type="component" value="Unassembled WGS sequence"/>
</dbReference>
<sequence>MTDTGSTDYELPFGMILSSQRRVNVARYLLEESPEPPVDVGDLAEGVAAIEVSKEPRQVTGKEKHRVYVSLIQSHLDPLHRQDVVRFDHDRNVVYPGANLRTFYAFAILLPGSNIQ</sequence>
<evidence type="ECO:0000259" key="1">
    <source>
        <dbReference type="Pfam" id="PF24035"/>
    </source>
</evidence>
<protein>
    <recommendedName>
        <fullName evidence="1">DUF7344 domain-containing protein</fullName>
    </recommendedName>
</protein>
<comment type="caution">
    <text evidence="2">The sequence shown here is derived from an EMBL/GenBank/DDBJ whole genome shotgun (WGS) entry which is preliminary data.</text>
</comment>